<evidence type="ECO:0000313" key="7">
    <source>
        <dbReference type="EMBL" id="MEQ2472884.1"/>
    </source>
</evidence>
<dbReference type="PROSITE" id="PS51257">
    <property type="entry name" value="PROKAR_LIPOPROTEIN"/>
    <property type="match status" value="1"/>
</dbReference>
<feature type="transmembrane region" description="Helical" evidence="6">
    <location>
        <begin position="43"/>
        <end position="64"/>
    </location>
</feature>
<dbReference type="RefSeq" id="WP_349164717.1">
    <property type="nucleotide sequence ID" value="NZ_JBBMFE010000009.1"/>
</dbReference>
<gene>
    <name evidence="7" type="ORF">WMO29_10355</name>
</gene>
<evidence type="ECO:0000256" key="2">
    <source>
        <dbReference type="ARBA" id="ARBA00022448"/>
    </source>
</evidence>
<keyword evidence="2" id="KW-0813">Transport</keyword>
<protein>
    <submittedName>
        <fullName evidence="7">Sodium-dependent transporter</fullName>
    </submittedName>
</protein>
<keyword evidence="8" id="KW-1185">Reference proteome</keyword>
<evidence type="ECO:0000256" key="5">
    <source>
        <dbReference type="ARBA" id="ARBA00023136"/>
    </source>
</evidence>
<dbReference type="PRINTS" id="PR00176">
    <property type="entry name" value="NANEUSMPORT"/>
</dbReference>
<comment type="subcellular location">
    <subcellularLocation>
        <location evidence="1">Membrane</location>
        <topology evidence="1">Multi-pass membrane protein</topology>
    </subcellularLocation>
</comment>
<feature type="transmembrane region" description="Helical" evidence="6">
    <location>
        <begin position="220"/>
        <end position="246"/>
    </location>
</feature>
<comment type="caution">
    <text evidence="7">The sequence shown here is derived from an EMBL/GenBank/DDBJ whole genome shotgun (WGS) entry which is preliminary data.</text>
</comment>
<proteinExistence type="predicted"/>
<sequence length="440" mass="47319">MKKRESFNSQWGFILACIGSAVGMGNIWMFPTRVSLYGGGSFLIPYFIFVILIGSTGVIGEMCLGRGTRSGPIDAFGMACETKGRRKIGETLGWIPVLGAFAMAIGYTVVMGWILKYMVGTFTGATLAAGDIDGFAANFGSMASAWGNNFWQILALLICMIILMFGVGSGIEKANKVMMPIFFVLFIILGVYVSFQPGSAAGYQYIFRVDPKALASPTTWIFALGQAFFSLSVAGNGTLIYGSYFSDEEDIPASAGRVAFFDTMAAMLAALVIIPAMATTGAQLNQGGPGLLFIFLPHLIHSMPGGWLIAIIFFTAVFLAGMTSLMNLYEAPIATVQEKTGFSRIPSCCIIAGIGAVVSLLIQGIVSNWMDLLSIYICPLGAGLAGIMLFWVFGKQYVENEVNKGRKHPFAKWFYPICKYLYVPICFLVLILGIVLGGIG</sequence>
<dbReference type="EMBL" id="JBBMFE010000009">
    <property type="protein sequence ID" value="MEQ2472884.1"/>
    <property type="molecule type" value="Genomic_DNA"/>
</dbReference>
<feature type="transmembrane region" description="Helical" evidence="6">
    <location>
        <begin position="341"/>
        <end position="366"/>
    </location>
</feature>
<dbReference type="CDD" id="cd10336">
    <property type="entry name" value="SLC6sbd_Tyt1-Like"/>
    <property type="match status" value="1"/>
</dbReference>
<name>A0ABV1FIJ8_9FIRM</name>
<dbReference type="InterPro" id="IPR037272">
    <property type="entry name" value="SNS_sf"/>
</dbReference>
<dbReference type="PANTHER" id="PTHR42948">
    <property type="entry name" value="TRANSPORTER"/>
    <property type="match status" value="1"/>
</dbReference>
<dbReference type="Pfam" id="PF00209">
    <property type="entry name" value="SNF"/>
    <property type="match status" value="2"/>
</dbReference>
<feature type="transmembrane region" description="Helical" evidence="6">
    <location>
        <begin position="177"/>
        <end position="195"/>
    </location>
</feature>
<feature type="transmembrane region" description="Helical" evidence="6">
    <location>
        <begin position="150"/>
        <end position="170"/>
    </location>
</feature>
<evidence type="ECO:0000256" key="4">
    <source>
        <dbReference type="ARBA" id="ARBA00022989"/>
    </source>
</evidence>
<dbReference type="SUPFAM" id="SSF161070">
    <property type="entry name" value="SNF-like"/>
    <property type="match status" value="1"/>
</dbReference>
<evidence type="ECO:0000256" key="6">
    <source>
        <dbReference type="SAM" id="Phobius"/>
    </source>
</evidence>
<dbReference type="Proteomes" id="UP001438008">
    <property type="component" value="Unassembled WGS sequence"/>
</dbReference>
<dbReference type="InterPro" id="IPR047218">
    <property type="entry name" value="YocR/YhdH-like"/>
</dbReference>
<organism evidence="7 8">
    <name type="scientific">Laedolimicola intestinihominis</name>
    <dbReference type="NCBI Taxonomy" id="3133166"/>
    <lineage>
        <taxon>Bacteria</taxon>
        <taxon>Bacillati</taxon>
        <taxon>Bacillota</taxon>
        <taxon>Clostridia</taxon>
        <taxon>Lachnospirales</taxon>
        <taxon>Lachnospiraceae</taxon>
        <taxon>Laedolimicola</taxon>
    </lineage>
</organism>
<accession>A0ABV1FIJ8</accession>
<feature type="transmembrane region" description="Helical" evidence="6">
    <location>
        <begin position="258"/>
        <end position="278"/>
    </location>
</feature>
<keyword evidence="5 6" id="KW-0472">Membrane</keyword>
<keyword evidence="3 6" id="KW-0812">Transmembrane</keyword>
<evidence type="ECO:0000313" key="8">
    <source>
        <dbReference type="Proteomes" id="UP001438008"/>
    </source>
</evidence>
<feature type="transmembrane region" description="Helical" evidence="6">
    <location>
        <begin position="92"/>
        <end position="115"/>
    </location>
</feature>
<dbReference type="InterPro" id="IPR000175">
    <property type="entry name" value="Na/ntran_symport"/>
</dbReference>
<evidence type="ECO:0000256" key="1">
    <source>
        <dbReference type="ARBA" id="ARBA00004141"/>
    </source>
</evidence>
<feature type="transmembrane region" description="Helical" evidence="6">
    <location>
        <begin position="413"/>
        <end position="439"/>
    </location>
</feature>
<feature type="transmembrane region" description="Helical" evidence="6">
    <location>
        <begin position="12"/>
        <end position="31"/>
    </location>
</feature>
<feature type="transmembrane region" description="Helical" evidence="6">
    <location>
        <begin position="307"/>
        <end position="329"/>
    </location>
</feature>
<dbReference type="NCBIfam" id="NF037979">
    <property type="entry name" value="Na_transp"/>
    <property type="match status" value="1"/>
</dbReference>
<keyword evidence="4 6" id="KW-1133">Transmembrane helix</keyword>
<reference evidence="7 8" key="1">
    <citation type="submission" date="2024-03" db="EMBL/GenBank/DDBJ databases">
        <title>Human intestinal bacterial collection.</title>
        <authorList>
            <person name="Pauvert C."/>
            <person name="Hitch T.C.A."/>
            <person name="Clavel T."/>
        </authorList>
    </citation>
    <scope>NUCLEOTIDE SEQUENCE [LARGE SCALE GENOMIC DNA]</scope>
    <source>
        <strain evidence="7 8">CLA-AA-H132</strain>
    </source>
</reference>
<dbReference type="PANTHER" id="PTHR42948:SF1">
    <property type="entry name" value="TRANSPORTER"/>
    <property type="match status" value="1"/>
</dbReference>
<feature type="transmembrane region" description="Helical" evidence="6">
    <location>
        <begin position="372"/>
        <end position="393"/>
    </location>
</feature>
<dbReference type="PROSITE" id="PS50267">
    <property type="entry name" value="NA_NEUROTRAN_SYMP_3"/>
    <property type="match status" value="1"/>
</dbReference>
<evidence type="ECO:0000256" key="3">
    <source>
        <dbReference type="ARBA" id="ARBA00022692"/>
    </source>
</evidence>